<accession>A0A5S3XSZ1</accession>
<feature type="transmembrane region" description="Helical" evidence="1">
    <location>
        <begin position="154"/>
        <end position="177"/>
    </location>
</feature>
<keyword evidence="4" id="KW-1185">Reference proteome</keyword>
<feature type="transmembrane region" description="Helical" evidence="1">
    <location>
        <begin position="116"/>
        <end position="134"/>
    </location>
</feature>
<gene>
    <name evidence="3" type="ORF">CWB96_06765</name>
    <name evidence="2" type="ORF">CWB97_16370</name>
</gene>
<dbReference type="EMBL" id="PNCL01000025">
    <property type="protein sequence ID" value="TMP60405.1"/>
    <property type="molecule type" value="Genomic_DNA"/>
</dbReference>
<reference evidence="3 5" key="1">
    <citation type="submission" date="2017-12" db="EMBL/GenBank/DDBJ databases">
        <authorList>
            <person name="Paulsen S."/>
            <person name="Gram L.K."/>
        </authorList>
    </citation>
    <scope>NUCLEOTIDE SEQUENCE [LARGE SCALE GENOMIC DNA]</scope>
    <source>
        <strain evidence="3 5">S2231</strain>
        <strain evidence="2">S2233</strain>
    </source>
</reference>
<evidence type="ECO:0000313" key="3">
    <source>
        <dbReference type="EMBL" id="TMP60405.1"/>
    </source>
</evidence>
<dbReference type="AlphaFoldDB" id="A0A5S3XSZ1"/>
<feature type="transmembrane region" description="Helical" evidence="1">
    <location>
        <begin position="81"/>
        <end position="104"/>
    </location>
</feature>
<protein>
    <submittedName>
        <fullName evidence="3">Uncharacterized protein</fullName>
    </submittedName>
</protein>
<keyword evidence="1" id="KW-0472">Membrane</keyword>
<keyword evidence="1" id="KW-1133">Transmembrane helix</keyword>
<name>A0A5S3XSZ1_9GAMM</name>
<reference evidence="4 5" key="2">
    <citation type="submission" date="2019-06" db="EMBL/GenBank/DDBJ databases">
        <title>Co-occurence of chitin degradation, pigmentation and bioactivity in marine Pseudoalteromonas.</title>
        <authorList>
            <person name="Sonnenschein E.C."/>
            <person name="Bech P.K."/>
        </authorList>
    </citation>
    <scope>NUCLEOTIDE SEQUENCE [LARGE SCALE GENOMIC DNA]</scope>
    <source>
        <strain evidence="5">S2231</strain>
        <strain evidence="2 4">S2233</strain>
    </source>
</reference>
<dbReference type="EMBL" id="PNCK01000065">
    <property type="protein sequence ID" value="TMP40933.1"/>
    <property type="molecule type" value="Genomic_DNA"/>
</dbReference>
<evidence type="ECO:0000313" key="4">
    <source>
        <dbReference type="Proteomes" id="UP000305730"/>
    </source>
</evidence>
<feature type="transmembrane region" description="Helical" evidence="1">
    <location>
        <begin position="55"/>
        <end position="75"/>
    </location>
</feature>
<dbReference type="Proteomes" id="UP000305730">
    <property type="component" value="Unassembled WGS sequence"/>
</dbReference>
<reference evidence="3" key="3">
    <citation type="submission" date="2019-09" db="EMBL/GenBank/DDBJ databases">
        <title>Co-occurence of chitin degradation, pigmentation and bioactivity in marine Pseudoalteromonas.</title>
        <authorList>
            <person name="Sonnenschein E.C."/>
            <person name="Bech P.K."/>
        </authorList>
    </citation>
    <scope>NUCLEOTIDE SEQUENCE</scope>
    <source>
        <strain evidence="3">S2231</strain>
    </source>
</reference>
<evidence type="ECO:0000313" key="5">
    <source>
        <dbReference type="Proteomes" id="UP000307706"/>
    </source>
</evidence>
<keyword evidence="1" id="KW-0812">Transmembrane</keyword>
<evidence type="ECO:0000313" key="2">
    <source>
        <dbReference type="EMBL" id="TMP40933.1"/>
    </source>
</evidence>
<feature type="transmembrane region" description="Helical" evidence="1">
    <location>
        <begin position="14"/>
        <end position="35"/>
    </location>
</feature>
<comment type="caution">
    <text evidence="3">The sequence shown here is derived from an EMBL/GenBank/DDBJ whole genome shotgun (WGS) entry which is preliminary data.</text>
</comment>
<proteinExistence type="predicted"/>
<sequence>MSDYELTIIDVSNIFSVLLNYVFIWLFLLTTLINFSKSSSFNYNATDSIRKETTFLSLTMFLSYFLSINVGDFGVQYVNDFLLSFHFFYFIFDVLTMLILFFLLKVNTERARVCRFYLLFFLGCNAVLFLLMHIETALYWEVHGAYSHWWFWDLFTYSINIFDTLMVLSLLTCKDFLGLFMFKRRMNGFLVN</sequence>
<evidence type="ECO:0000256" key="1">
    <source>
        <dbReference type="SAM" id="Phobius"/>
    </source>
</evidence>
<organism evidence="3 5">
    <name type="scientific">Pseudoalteromonas citrea</name>
    <dbReference type="NCBI Taxonomy" id="43655"/>
    <lineage>
        <taxon>Bacteria</taxon>
        <taxon>Pseudomonadati</taxon>
        <taxon>Pseudomonadota</taxon>
        <taxon>Gammaproteobacteria</taxon>
        <taxon>Alteromonadales</taxon>
        <taxon>Pseudoalteromonadaceae</taxon>
        <taxon>Pseudoalteromonas</taxon>
    </lineage>
</organism>
<dbReference type="Proteomes" id="UP000307706">
    <property type="component" value="Unassembled WGS sequence"/>
</dbReference>